<dbReference type="AlphaFoldDB" id="A0A8S2VW87"/>
<dbReference type="InterPro" id="IPR003599">
    <property type="entry name" value="Ig_sub"/>
</dbReference>
<evidence type="ECO:0000256" key="2">
    <source>
        <dbReference type="ARBA" id="ARBA00023136"/>
    </source>
</evidence>
<keyword evidence="2" id="KW-0472">Membrane</keyword>
<keyword evidence="3" id="KW-1015">Disulfide bond</keyword>
<dbReference type="InterPro" id="IPR036179">
    <property type="entry name" value="Ig-like_dom_sf"/>
</dbReference>
<name>A0A8S2VW87_9BILA</name>
<dbReference type="PANTHER" id="PTHR11640">
    <property type="entry name" value="NEPHRIN"/>
    <property type="match status" value="1"/>
</dbReference>
<dbReference type="PANTHER" id="PTHR11640:SF31">
    <property type="entry name" value="IRREGULAR CHIASM C-ROUGHEST PROTEIN-RELATED"/>
    <property type="match status" value="1"/>
</dbReference>
<dbReference type="CDD" id="cd00096">
    <property type="entry name" value="Ig"/>
    <property type="match status" value="1"/>
</dbReference>
<dbReference type="InterPro" id="IPR003598">
    <property type="entry name" value="Ig_sub2"/>
</dbReference>
<dbReference type="SUPFAM" id="SSF48726">
    <property type="entry name" value="Immunoglobulin"/>
    <property type="match status" value="1"/>
</dbReference>
<dbReference type="Pfam" id="PF07679">
    <property type="entry name" value="I-set"/>
    <property type="match status" value="1"/>
</dbReference>
<dbReference type="InterPro" id="IPR007110">
    <property type="entry name" value="Ig-like_dom"/>
</dbReference>
<evidence type="ECO:0000256" key="1">
    <source>
        <dbReference type="ARBA" id="ARBA00004479"/>
    </source>
</evidence>
<protein>
    <recommendedName>
        <fullName evidence="6">Ig-like domain-containing protein</fullName>
    </recommendedName>
</protein>
<dbReference type="InterPro" id="IPR051275">
    <property type="entry name" value="Cell_adhesion_signaling"/>
</dbReference>
<feature type="domain" description="Ig-like" evidence="6">
    <location>
        <begin position="178"/>
        <end position="271"/>
    </location>
</feature>
<comment type="subcellular location">
    <subcellularLocation>
        <location evidence="1">Membrane</location>
        <topology evidence="1">Single-pass type I membrane protein</topology>
    </subcellularLocation>
</comment>
<dbReference type="Gene3D" id="2.60.40.10">
    <property type="entry name" value="Immunoglobulins"/>
    <property type="match status" value="1"/>
</dbReference>
<gene>
    <name evidence="7" type="ORF">TMI583_LOCUS44175</name>
</gene>
<evidence type="ECO:0000256" key="4">
    <source>
        <dbReference type="ARBA" id="ARBA00023180"/>
    </source>
</evidence>
<comment type="caution">
    <text evidence="7">The sequence shown here is derived from an EMBL/GenBank/DDBJ whole genome shotgun (WGS) entry which is preliminary data.</text>
</comment>
<proteinExistence type="predicted"/>
<dbReference type="SMART" id="SM00408">
    <property type="entry name" value="IGc2"/>
    <property type="match status" value="1"/>
</dbReference>
<keyword evidence="5" id="KW-0393">Immunoglobulin domain</keyword>
<sequence length="271" mass="30788">KMDAKYALAKIEFKVQPSANNVILTCKGQVENFKEKSASVQLRVFFLPSELTILDNQRLNSLTIDDRPEFICKTTHSNPQSQLRVYRQGNDGRHYLDTTDEIYTQENGGFINSVKFQLPPVNVIYHGNFLTCEASIDVNGEIITKHASYVINVNHKPHFNDYDPFGDVKENQPTHDAPTVTKTHGFSSFDAVTPGTTVTLKCQIDANPMNLSNVRWYKQSIPIVQNGIRFERRFELNEASLIIRSVRKEDAGQYACEIENPFGQNRMDVAL</sequence>
<evidence type="ECO:0000256" key="3">
    <source>
        <dbReference type="ARBA" id="ARBA00023157"/>
    </source>
</evidence>
<dbReference type="PROSITE" id="PS50835">
    <property type="entry name" value="IG_LIKE"/>
    <property type="match status" value="1"/>
</dbReference>
<evidence type="ECO:0000313" key="8">
    <source>
        <dbReference type="Proteomes" id="UP000682733"/>
    </source>
</evidence>
<dbReference type="GO" id="GO:0005911">
    <property type="term" value="C:cell-cell junction"/>
    <property type="evidence" value="ECO:0007669"/>
    <property type="project" value="TreeGrafter"/>
</dbReference>
<dbReference type="EMBL" id="CAJOBA010075422">
    <property type="protein sequence ID" value="CAF4415016.1"/>
    <property type="molecule type" value="Genomic_DNA"/>
</dbReference>
<dbReference type="GO" id="GO:0098609">
    <property type="term" value="P:cell-cell adhesion"/>
    <property type="evidence" value="ECO:0007669"/>
    <property type="project" value="TreeGrafter"/>
</dbReference>
<dbReference type="GO" id="GO:0050839">
    <property type="term" value="F:cell adhesion molecule binding"/>
    <property type="evidence" value="ECO:0007669"/>
    <property type="project" value="TreeGrafter"/>
</dbReference>
<dbReference type="InterPro" id="IPR013098">
    <property type="entry name" value="Ig_I-set"/>
</dbReference>
<dbReference type="SMART" id="SM00409">
    <property type="entry name" value="IG"/>
    <property type="match status" value="1"/>
</dbReference>
<dbReference type="Proteomes" id="UP000682733">
    <property type="component" value="Unassembled WGS sequence"/>
</dbReference>
<organism evidence="7 8">
    <name type="scientific">Didymodactylos carnosus</name>
    <dbReference type="NCBI Taxonomy" id="1234261"/>
    <lineage>
        <taxon>Eukaryota</taxon>
        <taxon>Metazoa</taxon>
        <taxon>Spiralia</taxon>
        <taxon>Gnathifera</taxon>
        <taxon>Rotifera</taxon>
        <taxon>Eurotatoria</taxon>
        <taxon>Bdelloidea</taxon>
        <taxon>Philodinida</taxon>
        <taxon>Philodinidae</taxon>
        <taxon>Didymodactylos</taxon>
    </lineage>
</organism>
<dbReference type="GO" id="GO:0005886">
    <property type="term" value="C:plasma membrane"/>
    <property type="evidence" value="ECO:0007669"/>
    <property type="project" value="TreeGrafter"/>
</dbReference>
<keyword evidence="4" id="KW-0325">Glycoprotein</keyword>
<dbReference type="InterPro" id="IPR013783">
    <property type="entry name" value="Ig-like_fold"/>
</dbReference>
<accession>A0A8S2VW87</accession>
<feature type="non-terminal residue" evidence="7">
    <location>
        <position position="1"/>
    </location>
</feature>
<reference evidence="7" key="1">
    <citation type="submission" date="2021-02" db="EMBL/GenBank/DDBJ databases">
        <authorList>
            <person name="Nowell W R."/>
        </authorList>
    </citation>
    <scope>NUCLEOTIDE SEQUENCE</scope>
</reference>
<evidence type="ECO:0000256" key="5">
    <source>
        <dbReference type="ARBA" id="ARBA00023319"/>
    </source>
</evidence>
<evidence type="ECO:0000259" key="6">
    <source>
        <dbReference type="PROSITE" id="PS50835"/>
    </source>
</evidence>
<evidence type="ECO:0000313" key="7">
    <source>
        <dbReference type="EMBL" id="CAF4415016.1"/>
    </source>
</evidence>
<feature type="non-terminal residue" evidence="7">
    <location>
        <position position="271"/>
    </location>
</feature>